<proteinExistence type="predicted"/>
<protein>
    <submittedName>
        <fullName evidence="1">Uncharacterized protein</fullName>
    </submittedName>
</protein>
<organism evidence="1 2">
    <name type="scientific">Catharanthus roseus</name>
    <name type="common">Madagascar periwinkle</name>
    <name type="synonym">Vinca rosea</name>
    <dbReference type="NCBI Taxonomy" id="4058"/>
    <lineage>
        <taxon>Eukaryota</taxon>
        <taxon>Viridiplantae</taxon>
        <taxon>Streptophyta</taxon>
        <taxon>Embryophyta</taxon>
        <taxon>Tracheophyta</taxon>
        <taxon>Spermatophyta</taxon>
        <taxon>Magnoliopsida</taxon>
        <taxon>eudicotyledons</taxon>
        <taxon>Gunneridae</taxon>
        <taxon>Pentapetalae</taxon>
        <taxon>asterids</taxon>
        <taxon>lamiids</taxon>
        <taxon>Gentianales</taxon>
        <taxon>Apocynaceae</taxon>
        <taxon>Rauvolfioideae</taxon>
        <taxon>Vinceae</taxon>
        <taxon>Catharanthinae</taxon>
        <taxon>Catharanthus</taxon>
    </lineage>
</organism>
<evidence type="ECO:0000313" key="2">
    <source>
        <dbReference type="Proteomes" id="UP001060085"/>
    </source>
</evidence>
<dbReference type="Proteomes" id="UP001060085">
    <property type="component" value="Linkage Group LG07"/>
</dbReference>
<reference evidence="2" key="1">
    <citation type="journal article" date="2023" name="Nat. Plants">
        <title>Single-cell RNA sequencing provides a high-resolution roadmap for understanding the multicellular compartmentation of specialized metabolism.</title>
        <authorList>
            <person name="Sun S."/>
            <person name="Shen X."/>
            <person name="Li Y."/>
            <person name="Li Y."/>
            <person name="Wang S."/>
            <person name="Li R."/>
            <person name="Zhang H."/>
            <person name="Shen G."/>
            <person name="Guo B."/>
            <person name="Wei J."/>
            <person name="Xu J."/>
            <person name="St-Pierre B."/>
            <person name="Chen S."/>
            <person name="Sun C."/>
        </authorList>
    </citation>
    <scope>NUCLEOTIDE SEQUENCE [LARGE SCALE GENOMIC DNA]</scope>
</reference>
<gene>
    <name evidence="1" type="ORF">M9H77_32492</name>
</gene>
<sequence length="1030" mass="113062">MAEPEEPEQQHQHQKFLHPHPRSMEILTSFQHQPPAERDNIMMDLDLDLDSSWTFDQIFSAAAAAATTTNNNSTSSFLLSTTSEQPCSPLWAFSDENNEDKPSGNSTTALGLRLSDYPRLVNCNNDSITGNPSRNDEKRRFTTPLLELAALDYPDASCIIKERMTQALRFFKDSTESHVLAQVWAPVKNGGRCVLTTSGQPFVLDPKSNGLYQYRMVSLMYVFSVDGETNGVLGLPGRVFRQKLPEWTPNVQYYSSEEFPRLNHALHYNVRGTLALPVFEPSGQNCIGVLELIMTSQKINYAPEVDKVCKALEAVNLKSSEILDHSNVQICNEGRQNALAEILEILTVVCETHKLPLAQTWVPCQHRSVLANGGGLRKTCSSFDGSCMGQVCMSTTDVAFYVVDAHMWGFREACAEHHLQKGQGVAGRAFESHNSCFCTDVTQFCKNDYPLVHYARMFGLTSCFAICLRSSYTGDDDYVLEFFLPSIVLDHGDQQTLLDSLLVTMKPHLGSLRIASGKDLEHEWRSIEIVKSLVEEKFDSRAEVFQRTRSSTSPPGPTAFTNGEMVHLNSMAEQRSALVDSANDERHSGATAGHQSTASVVENKETGKKTERKRGKAEKTISLEVLQQYFAGSLKDAAKSLGVCPTTMKRICRQHGISRWPSRKINKVNRSLTKLKRVIESVQGAEGAFTLTSLAASSIPVAVGSVPWTAGGLNESSPQDQPGSGPSEFPGDRNDESPLPGSGSDGKAETSNQLLGGGTGENEEHVSKSAHFLPCEGSHRSKTQSGSREESAGTPTSQGSCQGSPYIGNESSPRNELVVSPSQEQLMKVGGSMEFRYQPTGAINLSAAFSMDAFMNVQHQEPFGGMLVEDAGSCHDLKNLCSNGDALFDERLPDYSWNNPPSSEPIPKGSTTPADRMPQFSARPELKTITIKATYREDIIRFRLPLDSGIDKLKEEIAKRLKLDVGTFEIKYLDDDHEWVLIACDADLQECVDISKSSGSNMIRLLVHDLMPALGSSCESSGECGGLGCK</sequence>
<keyword evidence="2" id="KW-1185">Reference proteome</keyword>
<accession>A0ACC0A4I5</accession>
<dbReference type="EMBL" id="CM044707">
    <property type="protein sequence ID" value="KAI5655305.1"/>
    <property type="molecule type" value="Genomic_DNA"/>
</dbReference>
<evidence type="ECO:0000313" key="1">
    <source>
        <dbReference type="EMBL" id="KAI5655305.1"/>
    </source>
</evidence>
<comment type="caution">
    <text evidence="1">The sequence shown here is derived from an EMBL/GenBank/DDBJ whole genome shotgun (WGS) entry which is preliminary data.</text>
</comment>
<name>A0ACC0A4I5_CATRO</name>